<dbReference type="InterPro" id="IPR006910">
    <property type="entry name" value="Rad21_Rec8_N"/>
</dbReference>
<dbReference type="Proteomes" id="UP000826656">
    <property type="component" value="Unassembled WGS sequence"/>
</dbReference>
<dbReference type="PANTHER" id="PTHR12585:SF55">
    <property type="entry name" value="SISTER CHROMATID COHESION 1 PROTEIN 3"/>
    <property type="match status" value="1"/>
</dbReference>
<dbReference type="Pfam" id="PF04825">
    <property type="entry name" value="Rad21_Rec8_N"/>
    <property type="match status" value="1"/>
</dbReference>
<evidence type="ECO:0000256" key="3">
    <source>
        <dbReference type="ARBA" id="ARBA00023242"/>
    </source>
</evidence>
<feature type="compositionally biased region" description="Polar residues" evidence="4">
    <location>
        <begin position="503"/>
        <end position="515"/>
    </location>
</feature>
<dbReference type="EMBL" id="JAIVGD010000001">
    <property type="protein sequence ID" value="KAH0784384.1"/>
    <property type="molecule type" value="Genomic_DNA"/>
</dbReference>
<dbReference type="InterPro" id="IPR036390">
    <property type="entry name" value="WH_DNA-bd_sf"/>
</dbReference>
<feature type="region of interest" description="Disordered" evidence="4">
    <location>
        <begin position="303"/>
        <end position="324"/>
    </location>
</feature>
<dbReference type="SUPFAM" id="SSF46785">
    <property type="entry name" value="Winged helix' DNA-binding domain"/>
    <property type="match status" value="1"/>
</dbReference>
<comment type="caution">
    <text evidence="7">The sequence shown here is derived from an EMBL/GenBank/DDBJ whole genome shotgun (WGS) entry which is preliminary data.</text>
</comment>
<evidence type="ECO:0000259" key="5">
    <source>
        <dbReference type="Pfam" id="PF04824"/>
    </source>
</evidence>
<dbReference type="Pfam" id="PF04824">
    <property type="entry name" value="Rad21_Rec8"/>
    <property type="match status" value="1"/>
</dbReference>
<comment type="similarity">
    <text evidence="2">Belongs to the rad21 family.</text>
</comment>
<name>A0ABQ7WUH6_SOLTU</name>
<dbReference type="CDD" id="cd21793">
    <property type="entry name" value="Rad21_Rec8_M_AtSYN1-like"/>
    <property type="match status" value="1"/>
</dbReference>
<organism evidence="7 8">
    <name type="scientific">Solanum tuberosum</name>
    <name type="common">Potato</name>
    <dbReference type="NCBI Taxonomy" id="4113"/>
    <lineage>
        <taxon>Eukaryota</taxon>
        <taxon>Viridiplantae</taxon>
        <taxon>Streptophyta</taxon>
        <taxon>Embryophyta</taxon>
        <taxon>Tracheophyta</taxon>
        <taxon>Spermatophyta</taxon>
        <taxon>Magnoliopsida</taxon>
        <taxon>eudicotyledons</taxon>
        <taxon>Gunneridae</taxon>
        <taxon>Pentapetalae</taxon>
        <taxon>asterids</taxon>
        <taxon>lamiids</taxon>
        <taxon>Solanales</taxon>
        <taxon>Solanaceae</taxon>
        <taxon>Solanoideae</taxon>
        <taxon>Solaneae</taxon>
        <taxon>Solanum</taxon>
    </lineage>
</organism>
<feature type="region of interest" description="Disordered" evidence="4">
    <location>
        <begin position="478"/>
        <end position="559"/>
    </location>
</feature>
<accession>A0ABQ7WUH6</accession>
<feature type="domain" description="Rad21/Rec8-like protein C-terminal eukaryotic" evidence="5">
    <location>
        <begin position="646"/>
        <end position="697"/>
    </location>
</feature>
<sequence length="704" mass="77720">MLCGLQSITHWGFTQCAQSAHPKGKAVAEVAAVADYPGGPLGTVWCAAHLQHKLKKPHYTSTNIPSTVERIMTPEVPIALRTSGHLLLGVVRIYSKQVEYFSEDCKTLLMGVIKAFSSTNVNLPEDATHAPYSSITLPETFELDAIVFDEDFDLNRIKDTHVKSYEEITLEDQIVSHEDQYVAIFIDEDIVKSLSKSGEVSGLGAMPMEIDSDPSNPDETAAQPQHSSPKNQEGLNKRTVCDDIPQDIPDIELMRDAVHDHSFENVPLWSDRGNDVMEPDRVLEEQIMRDKETASPVVKEILAPGGHSIPSQQRQEPPSTTSAEAHEFADPQISFGHQSPDLALLSTPPLEVPKIRRKRKLLIYDKDIVLPNNEMKRRLKGIGIKPREKKKVPCSSLDIWKQNQRLRKDGIFFEPIITGLCDDLCIIYKKDFISAKVKMASSQENHAEPSNNQAPPSENDLPVEIERLRDNQDLASTNLLSEILPSPNRPISSPQMSMPSPSRLISSPLMSMPSTSRRDDFSPATTTFGTESSQIGRTMDSGVQPTPDPAASTGHVGSDMETPSTWFGEGLGVEDTVLSDIPEFDNSAGDLSFLEQDDDTPIGLRGTPLSSKQKGTPEFDTLSARTRAVAQYLKGQSPVTPISEETGDISLNAILEGKKKRLCARMFYETLVLENCGLVRANQHEPYGDITLKVTSKLTEKFSS</sequence>
<protein>
    <recommendedName>
        <fullName evidence="9">Cohesin subunit rad21</fullName>
    </recommendedName>
</protein>
<feature type="compositionally biased region" description="Polar residues" evidence="4">
    <location>
        <begin position="213"/>
        <end position="234"/>
    </location>
</feature>
<proteinExistence type="inferred from homology"/>
<feature type="compositionally biased region" description="Low complexity" evidence="4">
    <location>
        <begin position="490"/>
        <end position="502"/>
    </location>
</feature>
<feature type="compositionally biased region" description="Polar residues" evidence="4">
    <location>
        <begin position="523"/>
        <end position="544"/>
    </location>
</feature>
<keyword evidence="3" id="KW-0539">Nucleus</keyword>
<feature type="region of interest" description="Disordered" evidence="4">
    <location>
        <begin position="202"/>
        <end position="242"/>
    </location>
</feature>
<feature type="domain" description="Rad21/Rec8-like protein N-terminal" evidence="6">
    <location>
        <begin position="39"/>
        <end position="128"/>
    </location>
</feature>
<evidence type="ECO:0000256" key="4">
    <source>
        <dbReference type="SAM" id="MobiDB-lite"/>
    </source>
</evidence>
<gene>
    <name evidence="7" type="ORF">KY290_003982</name>
</gene>
<evidence type="ECO:0000313" key="8">
    <source>
        <dbReference type="Proteomes" id="UP000826656"/>
    </source>
</evidence>
<evidence type="ECO:0000256" key="2">
    <source>
        <dbReference type="ARBA" id="ARBA00009870"/>
    </source>
</evidence>
<dbReference type="PANTHER" id="PTHR12585">
    <property type="entry name" value="SCC1 / RAD21 FAMILY MEMBER"/>
    <property type="match status" value="1"/>
</dbReference>
<feature type="compositionally biased region" description="Polar residues" evidence="4">
    <location>
        <begin position="309"/>
        <end position="323"/>
    </location>
</feature>
<reference evidence="7 8" key="1">
    <citation type="journal article" date="2021" name="bioRxiv">
        <title>Chromosome-scale and haplotype-resolved genome assembly of a tetraploid potato cultivar.</title>
        <authorList>
            <person name="Sun H."/>
            <person name="Jiao W.-B."/>
            <person name="Krause K."/>
            <person name="Campoy J.A."/>
            <person name="Goel M."/>
            <person name="Folz-Donahue K."/>
            <person name="Kukat C."/>
            <person name="Huettel B."/>
            <person name="Schneeberger K."/>
        </authorList>
    </citation>
    <scope>NUCLEOTIDE SEQUENCE [LARGE SCALE GENOMIC DNA]</scope>
    <source>
        <strain evidence="7">SolTubOtavaFocal</strain>
        <tissue evidence="7">Leaves</tissue>
    </source>
</reference>
<evidence type="ECO:0000259" key="6">
    <source>
        <dbReference type="Pfam" id="PF04825"/>
    </source>
</evidence>
<evidence type="ECO:0000313" key="7">
    <source>
        <dbReference type="EMBL" id="KAH0784384.1"/>
    </source>
</evidence>
<dbReference type="InterPro" id="IPR039781">
    <property type="entry name" value="Rad21/Rec8-like"/>
</dbReference>
<keyword evidence="8" id="KW-1185">Reference proteome</keyword>
<dbReference type="Gene3D" id="1.10.10.580">
    <property type="entry name" value="Structural maintenance of chromosome 1. Chain E"/>
    <property type="match status" value="1"/>
</dbReference>
<evidence type="ECO:0008006" key="9">
    <source>
        <dbReference type="Google" id="ProtNLM"/>
    </source>
</evidence>
<dbReference type="InterPro" id="IPR023093">
    <property type="entry name" value="ScpA-like_C"/>
</dbReference>
<comment type="subcellular location">
    <subcellularLocation>
        <location evidence="1">Nucleus</location>
    </subcellularLocation>
</comment>
<dbReference type="InterPro" id="IPR006909">
    <property type="entry name" value="Rad21/Rec8_C_eu"/>
</dbReference>
<evidence type="ECO:0000256" key="1">
    <source>
        <dbReference type="ARBA" id="ARBA00004123"/>
    </source>
</evidence>